<dbReference type="InterPro" id="IPR019953">
    <property type="entry name" value="OHR"/>
</dbReference>
<reference evidence="2 3" key="1">
    <citation type="submission" date="2018-06" db="EMBL/GenBank/DDBJ databases">
        <title>Genomic Encyclopedia of Archaeal and Bacterial Type Strains, Phase II (KMG-II): from individual species to whole genera.</title>
        <authorList>
            <person name="Goeker M."/>
        </authorList>
    </citation>
    <scope>NUCLEOTIDE SEQUENCE [LARGE SCALE GENOMIC DNA]</scope>
    <source>
        <strain evidence="2 3">DSM 29821</strain>
    </source>
</reference>
<dbReference type="SUPFAM" id="SSF82784">
    <property type="entry name" value="OsmC-like"/>
    <property type="match status" value="1"/>
</dbReference>
<comment type="similarity">
    <text evidence="1">Belongs to the OsmC/Ohr family.</text>
</comment>
<dbReference type="NCBIfam" id="TIGR03561">
    <property type="entry name" value="organ_hyd_perox"/>
    <property type="match status" value="1"/>
</dbReference>
<dbReference type="Gene3D" id="2.20.25.10">
    <property type="match status" value="1"/>
</dbReference>
<dbReference type="Gene3D" id="3.30.300.20">
    <property type="match status" value="1"/>
</dbReference>
<evidence type="ECO:0000256" key="1">
    <source>
        <dbReference type="ARBA" id="ARBA00007378"/>
    </source>
</evidence>
<proteinExistence type="inferred from homology"/>
<dbReference type="PANTHER" id="PTHR33797:SF2">
    <property type="entry name" value="ORGANIC HYDROPEROXIDE RESISTANCE PROTEIN-LIKE"/>
    <property type="match status" value="1"/>
</dbReference>
<dbReference type="Pfam" id="PF02566">
    <property type="entry name" value="OsmC"/>
    <property type="match status" value="1"/>
</dbReference>
<dbReference type="Proteomes" id="UP000249819">
    <property type="component" value="Unassembled WGS sequence"/>
</dbReference>
<dbReference type="GO" id="GO:0006979">
    <property type="term" value="P:response to oxidative stress"/>
    <property type="evidence" value="ECO:0007669"/>
    <property type="project" value="InterPro"/>
</dbReference>
<organism evidence="2 3">
    <name type="scientific">Chitinophaga dinghuensis</name>
    <dbReference type="NCBI Taxonomy" id="1539050"/>
    <lineage>
        <taxon>Bacteria</taxon>
        <taxon>Pseudomonadati</taxon>
        <taxon>Bacteroidota</taxon>
        <taxon>Chitinophagia</taxon>
        <taxon>Chitinophagales</taxon>
        <taxon>Chitinophagaceae</taxon>
        <taxon>Chitinophaga</taxon>
    </lineage>
</organism>
<accession>A0A327VSE3</accession>
<dbReference type="EMBL" id="QLMA01000007">
    <property type="protein sequence ID" value="RAJ77486.1"/>
    <property type="molecule type" value="Genomic_DNA"/>
</dbReference>
<evidence type="ECO:0000313" key="2">
    <source>
        <dbReference type="EMBL" id="RAJ77486.1"/>
    </source>
</evidence>
<evidence type="ECO:0000313" key="3">
    <source>
        <dbReference type="Proteomes" id="UP000249819"/>
    </source>
</evidence>
<dbReference type="InterPro" id="IPR003718">
    <property type="entry name" value="OsmC/Ohr_fam"/>
</dbReference>
<dbReference type="RefSeq" id="WP_111594071.1">
    <property type="nucleotide sequence ID" value="NZ_QLMA01000007.1"/>
</dbReference>
<comment type="caution">
    <text evidence="2">The sequence shown here is derived from an EMBL/GenBank/DDBJ whole genome shotgun (WGS) entry which is preliminary data.</text>
</comment>
<dbReference type="AlphaFoldDB" id="A0A327VSE3"/>
<dbReference type="PANTHER" id="PTHR33797">
    <property type="entry name" value="ORGANIC HYDROPEROXIDE RESISTANCE PROTEIN-LIKE"/>
    <property type="match status" value="1"/>
</dbReference>
<dbReference type="InterPro" id="IPR015946">
    <property type="entry name" value="KH_dom-like_a/b"/>
</dbReference>
<gene>
    <name evidence="2" type="ORF">CLV59_107253</name>
</gene>
<protein>
    <submittedName>
        <fullName evidence="2">Ohr subfamily peroxiredoxin</fullName>
    </submittedName>
</protein>
<keyword evidence="3" id="KW-1185">Reference proteome</keyword>
<dbReference type="OrthoDB" id="9797508at2"/>
<dbReference type="InterPro" id="IPR036102">
    <property type="entry name" value="OsmC/Ohrsf"/>
</dbReference>
<sequence>MQTTATNTKILYTGKTRTTGGREGMAISNDQQLQIQLGLPGSGKGANPEQLLAAGWSACFIGAMGIAAQSLGTKLPAATAVNAEVDLATSENGFGLQARLYVELPGMDRELAQQVITAAHNTCPYSKAVKHAIPVDIHLV</sequence>
<name>A0A327VSE3_9BACT</name>